<evidence type="ECO:0000313" key="3">
    <source>
        <dbReference type="Proteomes" id="UP000694251"/>
    </source>
</evidence>
<dbReference type="PANTHER" id="PTHR47481:SF41">
    <property type="entry name" value="COPIA-LIKE POLYPROTEIN_RETROTRANSPOSON"/>
    <property type="match status" value="1"/>
</dbReference>
<reference evidence="2 3" key="1">
    <citation type="submission" date="2020-12" db="EMBL/GenBank/DDBJ databases">
        <title>Concerted genomic and epigenomic changes stabilize Arabidopsis allopolyploids.</title>
        <authorList>
            <person name="Chen Z."/>
        </authorList>
    </citation>
    <scope>NUCLEOTIDE SEQUENCE [LARGE SCALE GENOMIC DNA]</scope>
    <source>
        <strain evidence="2">As9502</strain>
        <tissue evidence="2">Leaf</tissue>
    </source>
</reference>
<dbReference type="EMBL" id="JAEFBJ010000011">
    <property type="protein sequence ID" value="KAG7557471.1"/>
    <property type="molecule type" value="Genomic_DNA"/>
</dbReference>
<feature type="compositionally biased region" description="Polar residues" evidence="1">
    <location>
        <begin position="360"/>
        <end position="370"/>
    </location>
</feature>
<feature type="compositionally biased region" description="Polar residues" evidence="1">
    <location>
        <begin position="283"/>
        <end position="292"/>
    </location>
</feature>
<dbReference type="CDD" id="cd09272">
    <property type="entry name" value="RNase_HI_RT_Ty1"/>
    <property type="match status" value="1"/>
</dbReference>
<feature type="compositionally biased region" description="Low complexity" evidence="1">
    <location>
        <begin position="271"/>
        <end position="282"/>
    </location>
</feature>
<dbReference type="AlphaFoldDB" id="A0A8T1ZFW1"/>
<feature type="region of interest" description="Disordered" evidence="1">
    <location>
        <begin position="262"/>
        <end position="370"/>
    </location>
</feature>
<evidence type="ECO:0000313" key="2">
    <source>
        <dbReference type="EMBL" id="KAG7557471.1"/>
    </source>
</evidence>
<feature type="compositionally biased region" description="Gly residues" evidence="1">
    <location>
        <begin position="306"/>
        <end position="321"/>
    </location>
</feature>
<organism evidence="2 3">
    <name type="scientific">Arabidopsis suecica</name>
    <name type="common">Swedish thale-cress</name>
    <name type="synonym">Cardaminopsis suecica</name>
    <dbReference type="NCBI Taxonomy" id="45249"/>
    <lineage>
        <taxon>Eukaryota</taxon>
        <taxon>Viridiplantae</taxon>
        <taxon>Streptophyta</taxon>
        <taxon>Embryophyta</taxon>
        <taxon>Tracheophyta</taxon>
        <taxon>Spermatophyta</taxon>
        <taxon>Magnoliopsida</taxon>
        <taxon>eudicotyledons</taxon>
        <taxon>Gunneridae</taxon>
        <taxon>Pentapetalae</taxon>
        <taxon>rosids</taxon>
        <taxon>malvids</taxon>
        <taxon>Brassicales</taxon>
        <taxon>Brassicaceae</taxon>
        <taxon>Camelineae</taxon>
        <taxon>Arabidopsis</taxon>
    </lineage>
</organism>
<gene>
    <name evidence="2" type="ORF">ISN44_As11g034400</name>
</gene>
<protein>
    <submittedName>
        <fullName evidence="2">Uncharacterized protein</fullName>
    </submittedName>
</protein>
<accession>A0A8T1ZFW1</accession>
<dbReference type="PANTHER" id="PTHR47481">
    <property type="match status" value="1"/>
</dbReference>
<dbReference type="OrthoDB" id="1097910at2759"/>
<proteinExistence type="predicted"/>
<dbReference type="Pfam" id="PF14223">
    <property type="entry name" value="Retrotran_gag_2"/>
    <property type="match status" value="1"/>
</dbReference>
<keyword evidence="3" id="KW-1185">Reference proteome</keyword>
<feature type="compositionally biased region" description="Pro residues" evidence="1">
    <location>
        <begin position="340"/>
        <end position="354"/>
    </location>
</feature>
<evidence type="ECO:0000256" key="1">
    <source>
        <dbReference type="SAM" id="MobiDB-lite"/>
    </source>
</evidence>
<name>A0A8T1ZFW1_ARASU</name>
<comment type="caution">
    <text evidence="2">The sequence shown here is derived from an EMBL/GenBank/DDBJ whole genome shotgun (WGS) entry which is preliminary data.</text>
</comment>
<dbReference type="Proteomes" id="UP000694251">
    <property type="component" value="Chromosome 11"/>
</dbReference>
<sequence>MDHTCNAPTVSTSRSHVLSRAYGPIPVRRPVRYVGRARNLIRSPSSSSSVFSSSLFLCFSSHPVLMANANNPNERCFGVTNIKHQIPLILDLEDHNYDAWRELFQTHCMTFGVSGHIDGTLLPTGADDIAWYKRDGLVKLWIYGTLAQPLFRSSFKTGGSARDVWLRVENQFRDNKEARAIRLDNELRTMEIGDMTVRQYCQKLKSVADLLTNVDAAVNERTLVMYLLNGLNEKFDNIINVIKHKEPFPSFDSAKSMLEMEESRIKKVTRSSAAHNDNSSSSTALTVAGSPQNRSDSNRSRFGNNRGKGGRGNNRGRGGRNNGFNNRSTWGSQWGSQPFWPSPPPYWPQYPPWSQPSHGRFSQSSPQQPQANFVEFAQPIQSYVTESLNDPAASEWFMDSGATAHLTPHAGILKSNLNHNTSQSVIVGVANTVAELTWIRNLLLEIHRPISNASIVYCDNISSVYLSINPVKHQRTKHIELDIHFVRDKVAIGEVKVLHVPTSLQYADIFTKGLPSSLHREFRSSLTVRTSDDATAGGY</sequence>
<feature type="compositionally biased region" description="Low complexity" evidence="1">
    <location>
        <begin position="322"/>
        <end position="339"/>
    </location>
</feature>